<keyword evidence="8" id="KW-0283">Flagellar rotation</keyword>
<feature type="domain" description="Motility protein A N-terminal" evidence="15">
    <location>
        <begin position="5"/>
        <end position="94"/>
    </location>
</feature>
<dbReference type="GO" id="GO:1902600">
    <property type="term" value="P:proton transmembrane transport"/>
    <property type="evidence" value="ECO:0007669"/>
    <property type="project" value="UniProtKB-KW"/>
</dbReference>
<keyword evidence="17" id="KW-1185">Reference proteome</keyword>
<dbReference type="Pfam" id="PF01618">
    <property type="entry name" value="MotA_ExbB"/>
    <property type="match status" value="1"/>
</dbReference>
<comment type="similarity">
    <text evidence="2">Belongs to the MotA family.</text>
</comment>
<reference evidence="17" key="1">
    <citation type="submission" date="2017-09" db="EMBL/GenBank/DDBJ databases">
        <authorList>
            <person name="Varghese N."/>
            <person name="Submissions S."/>
        </authorList>
    </citation>
    <scope>NUCLEOTIDE SEQUENCE [LARGE SCALE GENOMIC DNA]</scope>
    <source>
        <strain evidence="17">C7</strain>
    </source>
</reference>
<comment type="subcellular location">
    <subcellularLocation>
        <location evidence="1">Cell inner membrane</location>
        <topology evidence="1">Multi-pass membrane protein</topology>
    </subcellularLocation>
</comment>
<proteinExistence type="inferred from homology"/>
<keyword evidence="9" id="KW-0375">Hydrogen ion transport</keyword>
<dbReference type="InterPro" id="IPR047055">
    <property type="entry name" value="MotA-like"/>
</dbReference>
<evidence type="ECO:0000259" key="15">
    <source>
        <dbReference type="Pfam" id="PF20560"/>
    </source>
</evidence>
<evidence type="ECO:0000256" key="10">
    <source>
        <dbReference type="ARBA" id="ARBA00022989"/>
    </source>
</evidence>
<evidence type="ECO:0000313" key="16">
    <source>
        <dbReference type="EMBL" id="SOH94387.1"/>
    </source>
</evidence>
<dbReference type="NCBIfam" id="TIGR03818">
    <property type="entry name" value="MotA1"/>
    <property type="match status" value="1"/>
</dbReference>
<evidence type="ECO:0000256" key="6">
    <source>
        <dbReference type="ARBA" id="ARBA00022519"/>
    </source>
</evidence>
<dbReference type="PANTHER" id="PTHR30433:SF4">
    <property type="entry name" value="MOTILITY PROTEIN A"/>
    <property type="match status" value="1"/>
</dbReference>
<feature type="transmembrane region" description="Helical" evidence="13">
    <location>
        <begin position="173"/>
        <end position="192"/>
    </location>
</feature>
<dbReference type="PROSITE" id="PS01307">
    <property type="entry name" value="MOTA"/>
    <property type="match status" value="1"/>
</dbReference>
<evidence type="ECO:0000256" key="5">
    <source>
        <dbReference type="ARBA" id="ARBA00022500"/>
    </source>
</evidence>
<dbReference type="EMBL" id="OCTN01000004">
    <property type="protein sequence ID" value="SOH94387.1"/>
    <property type="molecule type" value="Genomic_DNA"/>
</dbReference>
<protein>
    <submittedName>
        <fullName evidence="16">Chemotaxis protein MotA</fullName>
    </submittedName>
</protein>
<dbReference type="OrthoDB" id="9782603at2"/>
<dbReference type="RefSeq" id="WP_097929969.1">
    <property type="nucleotide sequence ID" value="NZ_OCTN01000004.1"/>
</dbReference>
<dbReference type="PANTHER" id="PTHR30433">
    <property type="entry name" value="CHEMOTAXIS PROTEIN MOTA"/>
    <property type="match status" value="1"/>
</dbReference>
<keyword evidence="6" id="KW-0997">Cell inner membrane</keyword>
<keyword evidence="4" id="KW-1003">Cell membrane</keyword>
<dbReference type="GO" id="GO:0005886">
    <property type="term" value="C:plasma membrane"/>
    <property type="evidence" value="ECO:0007669"/>
    <property type="project" value="UniProtKB-SubCell"/>
</dbReference>
<evidence type="ECO:0000256" key="4">
    <source>
        <dbReference type="ARBA" id="ARBA00022475"/>
    </source>
</evidence>
<dbReference type="InterPro" id="IPR022522">
    <property type="entry name" value="Flagellar_motor_stator_MotA"/>
</dbReference>
<evidence type="ECO:0000256" key="11">
    <source>
        <dbReference type="ARBA" id="ARBA00023065"/>
    </source>
</evidence>
<dbReference type="Pfam" id="PF20560">
    <property type="entry name" value="MotA_N"/>
    <property type="match status" value="1"/>
</dbReference>
<feature type="transmembrane region" description="Helical" evidence="13">
    <location>
        <begin position="26"/>
        <end position="49"/>
    </location>
</feature>
<sequence length="288" mass="31309">MTGLLGLAIVFAMVLGGYLWGGGKLGIIFSSLHYEMMIIGGSAIGAFIISNGMHTIKGSLGDIRRVFTGAKWKSSDYSDVLILLFELLRIARNNPVQIEEHIENPEESLHFQRFPRILADSAAVTLICDTLRAASMNYDDPHQVEEVIDKRLEAHLHHSLKPSHALQNMADGLPALGIVAAVLGVIKTMSSIDQPPAVLGKMIGGALVGTFLGVFLAYALVGPFATKAQEIAEDDHQFYILIREVLVASLHSHAPNMCVEIGRQCMSSEFRPSFDDLDSALRNEAVST</sequence>
<feature type="domain" description="MotA/TolQ/ExbB proton channel" evidence="14">
    <location>
        <begin position="136"/>
        <end position="233"/>
    </location>
</feature>
<dbReference type="InterPro" id="IPR002898">
    <property type="entry name" value="MotA_ExbB_proton_chnl"/>
</dbReference>
<dbReference type="GO" id="GO:0006935">
    <property type="term" value="P:chemotaxis"/>
    <property type="evidence" value="ECO:0007669"/>
    <property type="project" value="UniProtKB-KW"/>
</dbReference>
<dbReference type="AlphaFoldDB" id="A0A2C9CSZ7"/>
<keyword evidence="12 13" id="KW-0472">Membrane</keyword>
<evidence type="ECO:0000256" key="8">
    <source>
        <dbReference type="ARBA" id="ARBA00022779"/>
    </source>
</evidence>
<evidence type="ECO:0000256" key="2">
    <source>
        <dbReference type="ARBA" id="ARBA00008038"/>
    </source>
</evidence>
<evidence type="ECO:0000256" key="13">
    <source>
        <dbReference type="SAM" id="Phobius"/>
    </source>
</evidence>
<evidence type="ECO:0000256" key="1">
    <source>
        <dbReference type="ARBA" id="ARBA00004429"/>
    </source>
</evidence>
<dbReference type="GO" id="GO:0071978">
    <property type="term" value="P:bacterial-type flagellum-dependent swarming motility"/>
    <property type="evidence" value="ECO:0007669"/>
    <property type="project" value="InterPro"/>
</dbReference>
<keyword evidence="10 13" id="KW-1133">Transmembrane helix</keyword>
<accession>A0A2C9CSZ7</accession>
<evidence type="ECO:0000256" key="3">
    <source>
        <dbReference type="ARBA" id="ARBA00022448"/>
    </source>
</evidence>
<keyword evidence="7 13" id="KW-0812">Transmembrane</keyword>
<keyword evidence="3" id="KW-0813">Transport</keyword>
<dbReference type="Proteomes" id="UP000220034">
    <property type="component" value="Unassembled WGS sequence"/>
</dbReference>
<dbReference type="InterPro" id="IPR000540">
    <property type="entry name" value="Flag_MotA_CS"/>
</dbReference>
<keyword evidence="5" id="KW-0145">Chemotaxis</keyword>
<evidence type="ECO:0000256" key="9">
    <source>
        <dbReference type="ARBA" id="ARBA00022781"/>
    </source>
</evidence>
<evidence type="ECO:0000313" key="17">
    <source>
        <dbReference type="Proteomes" id="UP000220034"/>
    </source>
</evidence>
<evidence type="ECO:0000256" key="12">
    <source>
        <dbReference type="ARBA" id="ARBA00023136"/>
    </source>
</evidence>
<feature type="transmembrane region" description="Helical" evidence="13">
    <location>
        <begin position="198"/>
        <end position="221"/>
    </location>
</feature>
<organism evidence="16 17">
    <name type="scientific">Pontivivens marinum</name>
    <dbReference type="NCBI Taxonomy" id="1690039"/>
    <lineage>
        <taxon>Bacteria</taxon>
        <taxon>Pseudomonadati</taxon>
        <taxon>Pseudomonadota</taxon>
        <taxon>Alphaproteobacteria</taxon>
        <taxon>Rhodobacterales</taxon>
        <taxon>Paracoccaceae</taxon>
        <taxon>Pontivivens</taxon>
    </lineage>
</organism>
<name>A0A2C9CSZ7_9RHOB</name>
<dbReference type="InterPro" id="IPR046786">
    <property type="entry name" value="MotA_N"/>
</dbReference>
<evidence type="ECO:0000259" key="14">
    <source>
        <dbReference type="Pfam" id="PF01618"/>
    </source>
</evidence>
<keyword evidence="11" id="KW-0406">Ion transport</keyword>
<evidence type="ECO:0000256" key="7">
    <source>
        <dbReference type="ARBA" id="ARBA00022692"/>
    </source>
</evidence>
<gene>
    <name evidence="16" type="ORF">SAMN06273572_10485</name>
</gene>